<gene>
    <name evidence="2" type="ORF">RGI145_17575</name>
</gene>
<dbReference type="Pfam" id="PF01261">
    <property type="entry name" value="AP_endonuc_2"/>
    <property type="match status" value="1"/>
</dbReference>
<feature type="domain" description="Xylose isomerase-like TIM barrel" evidence="1">
    <location>
        <begin position="23"/>
        <end position="259"/>
    </location>
</feature>
<protein>
    <submittedName>
        <fullName evidence="2">Xylose isomerase</fullName>
    </submittedName>
</protein>
<dbReference type="EMBL" id="CP015583">
    <property type="protein sequence ID" value="APT58653.1"/>
    <property type="molecule type" value="Genomic_DNA"/>
</dbReference>
<dbReference type="PANTHER" id="PTHR12110">
    <property type="entry name" value="HYDROXYPYRUVATE ISOMERASE"/>
    <property type="match status" value="1"/>
</dbReference>
<dbReference type="Gene3D" id="3.20.20.150">
    <property type="entry name" value="Divalent-metal-dependent TIM barrel enzymes"/>
    <property type="match status" value="1"/>
</dbReference>
<evidence type="ECO:0000313" key="2">
    <source>
        <dbReference type="EMBL" id="APT58653.1"/>
    </source>
</evidence>
<keyword evidence="2" id="KW-0413">Isomerase</keyword>
<dbReference type="GO" id="GO:0016853">
    <property type="term" value="F:isomerase activity"/>
    <property type="evidence" value="ECO:0007669"/>
    <property type="project" value="UniProtKB-KW"/>
</dbReference>
<dbReference type="PANTHER" id="PTHR12110:SF48">
    <property type="entry name" value="BLL3656 PROTEIN"/>
    <property type="match status" value="1"/>
</dbReference>
<evidence type="ECO:0000259" key="1">
    <source>
        <dbReference type="Pfam" id="PF01261"/>
    </source>
</evidence>
<dbReference type="AlphaFoldDB" id="A0A1L7AIM3"/>
<dbReference type="InterPro" id="IPR036237">
    <property type="entry name" value="Xyl_isomerase-like_sf"/>
</dbReference>
<dbReference type="STRING" id="257708.RGI145_17575"/>
<dbReference type="InterPro" id="IPR050312">
    <property type="entry name" value="IolE/XylAMocC-like"/>
</dbReference>
<dbReference type="InterPro" id="IPR013022">
    <property type="entry name" value="Xyl_isomerase-like_TIM-brl"/>
</dbReference>
<dbReference type="KEGG" id="rgi:RGI145_17575"/>
<organism evidence="2 3">
    <name type="scientific">Roseomonas gilardii</name>
    <dbReference type="NCBI Taxonomy" id="257708"/>
    <lineage>
        <taxon>Bacteria</taxon>
        <taxon>Pseudomonadati</taxon>
        <taxon>Pseudomonadota</taxon>
        <taxon>Alphaproteobacteria</taxon>
        <taxon>Acetobacterales</taxon>
        <taxon>Roseomonadaceae</taxon>
        <taxon>Roseomonas</taxon>
    </lineage>
</organism>
<dbReference type="eggNOG" id="COG1082">
    <property type="taxonomic scope" value="Bacteria"/>
</dbReference>
<sequence length="274" mass="29602">MERVFSLAALTALELAPPAMIDVAAATGCALVGLRLIPVAPGAAAYPLMDDKPLMRDTLARIRDTGVKVADLEIVMLRPDTDIAALRPFFEAGAELGAKNVLVAGYDPDEARLIDSFARFCQEAAPFGLTGDLEFMPWTQVPDLPTAIRVVEKAGQPNGGVLVDALHFDRSNSTLEDVAKLLRHRMHYWQMCDAPGGRNWQDWTTEELLHTARAERRFPGDGGIDLVALTRAMPADIPVSLEIPTLELAKTVGAEERVRRAVAAAKQVIAAAEG</sequence>
<reference evidence="2 3" key="1">
    <citation type="submission" date="2016-05" db="EMBL/GenBank/DDBJ databases">
        <title>Complete Genome and Methylome Analysis of Psychrotrophic Bacterial Isolates from Antarctic Lake Untersee.</title>
        <authorList>
            <person name="Fomenkov A."/>
            <person name="Akimov V.N."/>
            <person name="Vasilyeva L.V."/>
            <person name="Andersen D."/>
            <person name="Vincze T."/>
            <person name="Roberts R.J."/>
        </authorList>
    </citation>
    <scope>NUCLEOTIDE SEQUENCE [LARGE SCALE GENOMIC DNA]</scope>
    <source>
        <strain evidence="2 3">U14-5</strain>
    </source>
</reference>
<evidence type="ECO:0000313" key="3">
    <source>
        <dbReference type="Proteomes" id="UP000185494"/>
    </source>
</evidence>
<name>A0A1L7AIM3_9PROT</name>
<dbReference type="Proteomes" id="UP000185494">
    <property type="component" value="Chromosome 1"/>
</dbReference>
<dbReference type="RefSeq" id="WP_075799410.1">
    <property type="nucleotide sequence ID" value="NZ_CP015583.1"/>
</dbReference>
<dbReference type="SUPFAM" id="SSF51658">
    <property type="entry name" value="Xylose isomerase-like"/>
    <property type="match status" value="1"/>
</dbReference>
<accession>A0A1L7AIM3</accession>
<proteinExistence type="predicted"/>